<accession>A0A0U1P9G8</accession>
<reference evidence="3" key="1">
    <citation type="submission" date="2012-12" db="EMBL/GenBank/DDBJ databases">
        <title>Genome Sequence of Photobacterium leiognathi lrivu.4.1.</title>
        <authorList>
            <person name="Urbanczyk H."/>
            <person name="Ogura Y."/>
            <person name="Hayashi T."/>
            <person name="Dunlap P.V."/>
        </authorList>
    </citation>
    <scope>NUCLEOTIDE SEQUENCE [LARGE SCALE GENOMIC DNA]</scope>
    <source>
        <strain evidence="3">lrivu.4.1</strain>
    </source>
</reference>
<dbReference type="HOGENOM" id="CLU_180692_2_1_6"/>
<dbReference type="Proteomes" id="UP000030675">
    <property type="component" value="Unassembled WGS sequence"/>
</dbReference>
<dbReference type="Pfam" id="PF11174">
    <property type="entry name" value="DUF2970"/>
    <property type="match status" value="1"/>
</dbReference>
<feature type="transmembrane region" description="Helical" evidence="1">
    <location>
        <begin position="43"/>
        <end position="65"/>
    </location>
</feature>
<gene>
    <name evidence="2" type="ORF">PLEI_2681</name>
</gene>
<evidence type="ECO:0000313" key="2">
    <source>
        <dbReference type="EMBL" id="GAD31024.1"/>
    </source>
</evidence>
<proteinExistence type="predicted"/>
<sequence length="69" mass="7760">MKKQEQEKQTLFSVIRSVLAALFGVQSDKNRYQDFKQPTAWPFIITGIVMIVMMVGAIIAVAQWATASQ</sequence>
<dbReference type="InterPro" id="IPR021344">
    <property type="entry name" value="DUF2970"/>
</dbReference>
<name>A0A0U1P9G8_PHOLE</name>
<keyword evidence="1" id="KW-0472">Membrane</keyword>
<keyword evidence="1" id="KW-0812">Transmembrane</keyword>
<evidence type="ECO:0000313" key="3">
    <source>
        <dbReference type="Proteomes" id="UP000030675"/>
    </source>
</evidence>
<organism evidence="2 3">
    <name type="scientific">Photobacterium leiognathi lrivu.4.1</name>
    <dbReference type="NCBI Taxonomy" id="1248232"/>
    <lineage>
        <taxon>Bacteria</taxon>
        <taxon>Pseudomonadati</taxon>
        <taxon>Pseudomonadota</taxon>
        <taxon>Gammaproteobacteria</taxon>
        <taxon>Vibrionales</taxon>
        <taxon>Vibrionaceae</taxon>
        <taxon>Photobacterium</taxon>
    </lineage>
</organism>
<protein>
    <submittedName>
        <fullName evidence="2">Ribulose-phosphate 3-epimerase</fullName>
    </submittedName>
</protein>
<dbReference type="eggNOG" id="ENOG5033AS4">
    <property type="taxonomic scope" value="Bacteria"/>
</dbReference>
<dbReference type="EMBL" id="DF196819">
    <property type="protein sequence ID" value="GAD31024.1"/>
    <property type="molecule type" value="Genomic_DNA"/>
</dbReference>
<keyword evidence="1" id="KW-1133">Transmembrane helix</keyword>
<dbReference type="RefSeq" id="WP_023933775.1">
    <property type="nucleotide sequence ID" value="NZ_DF196819.1"/>
</dbReference>
<dbReference type="AlphaFoldDB" id="A0A0U1P9G8"/>
<evidence type="ECO:0000256" key="1">
    <source>
        <dbReference type="SAM" id="Phobius"/>
    </source>
</evidence>